<dbReference type="PANTHER" id="PTHR36439">
    <property type="entry name" value="BLL4334 PROTEIN"/>
    <property type="match status" value="1"/>
</dbReference>
<gene>
    <name evidence="1" type="ORF">P8935_03055</name>
</gene>
<reference evidence="1" key="1">
    <citation type="submission" date="2023-03" db="EMBL/GenBank/DDBJ databases">
        <title>Edaphobacter sp.</title>
        <authorList>
            <person name="Huber K.J."/>
            <person name="Papendorf J."/>
            <person name="Pilke C."/>
            <person name="Bunk B."/>
            <person name="Sproeer C."/>
            <person name="Pester M."/>
        </authorList>
    </citation>
    <scope>NUCLEOTIDE SEQUENCE</scope>
    <source>
        <strain evidence="1">DSM 110680</strain>
    </source>
</reference>
<protein>
    <submittedName>
        <fullName evidence="1">DUF1697 domain-containing protein</fullName>
    </submittedName>
</protein>
<dbReference type="PANTHER" id="PTHR36439:SF1">
    <property type="entry name" value="DUF1697 DOMAIN-CONTAINING PROTEIN"/>
    <property type="match status" value="1"/>
</dbReference>
<name>A0AAU7DMM2_9BACT</name>
<dbReference type="AlphaFoldDB" id="A0AAU7DMM2"/>
<organism evidence="1">
    <name type="scientific">Telmatobacter sp. DSM 110680</name>
    <dbReference type="NCBI Taxonomy" id="3036704"/>
    <lineage>
        <taxon>Bacteria</taxon>
        <taxon>Pseudomonadati</taxon>
        <taxon>Acidobacteriota</taxon>
        <taxon>Terriglobia</taxon>
        <taxon>Terriglobales</taxon>
        <taxon>Acidobacteriaceae</taxon>
        <taxon>Telmatobacter</taxon>
    </lineage>
</organism>
<accession>A0AAU7DMM2</accession>
<dbReference type="Pfam" id="PF08002">
    <property type="entry name" value="DUF1697"/>
    <property type="match status" value="1"/>
</dbReference>
<sequence>MPTYVILLRAVNVGGTGKLPMADFKRVLTKLGFENVETYIQSGNAVVDAKGSAANVAKAVEAGLEKLTGAPVGVVVRTHEELDSLIRQNPYAAEAAADGSKVHVGFLAGPAGKDTATALDAIIAKYPQRRDRYHLASDTLYLHLPDGAAETKFTGKILDKAIGVISTGRNWNTVLKLHALSKR</sequence>
<dbReference type="SUPFAM" id="SSF160379">
    <property type="entry name" value="SP0830-like"/>
    <property type="match status" value="1"/>
</dbReference>
<dbReference type="Gene3D" id="3.30.70.1280">
    <property type="entry name" value="SP0830-like domains"/>
    <property type="match status" value="1"/>
</dbReference>
<dbReference type="InterPro" id="IPR012545">
    <property type="entry name" value="DUF1697"/>
</dbReference>
<dbReference type="RefSeq" id="WP_348263541.1">
    <property type="nucleotide sequence ID" value="NZ_CP121196.1"/>
</dbReference>
<dbReference type="EMBL" id="CP121196">
    <property type="protein sequence ID" value="XBH18317.1"/>
    <property type="molecule type" value="Genomic_DNA"/>
</dbReference>
<dbReference type="PIRSF" id="PIRSF008502">
    <property type="entry name" value="UCP008502"/>
    <property type="match status" value="1"/>
</dbReference>
<evidence type="ECO:0000313" key="1">
    <source>
        <dbReference type="EMBL" id="XBH18317.1"/>
    </source>
</evidence>
<proteinExistence type="predicted"/>